<evidence type="ECO:0000256" key="1">
    <source>
        <dbReference type="ARBA" id="ARBA00023002"/>
    </source>
</evidence>
<evidence type="ECO:0000259" key="3">
    <source>
        <dbReference type="Pfam" id="PF01266"/>
    </source>
</evidence>
<dbReference type="Gene3D" id="3.50.50.60">
    <property type="entry name" value="FAD/NAD(P)-binding domain"/>
    <property type="match status" value="1"/>
</dbReference>
<dbReference type="Gene3D" id="3.30.9.10">
    <property type="entry name" value="D-Amino Acid Oxidase, subunit A, domain 2"/>
    <property type="match status" value="1"/>
</dbReference>
<organism evidence="4 5">
    <name type="scientific">Raoultella planticola</name>
    <name type="common">Klebsiella planticola</name>
    <dbReference type="NCBI Taxonomy" id="575"/>
    <lineage>
        <taxon>Bacteria</taxon>
        <taxon>Pseudomonadati</taxon>
        <taxon>Pseudomonadota</taxon>
        <taxon>Gammaproteobacteria</taxon>
        <taxon>Enterobacterales</taxon>
        <taxon>Enterobacteriaceae</taxon>
        <taxon>Klebsiella/Raoultella group</taxon>
        <taxon>Raoultella</taxon>
    </lineage>
</organism>
<protein>
    <submittedName>
        <fullName evidence="4">FAD-binding oxidoreductase</fullName>
    </submittedName>
</protein>
<reference evidence="4" key="1">
    <citation type="journal article" date="2018" name="Genome Biol.">
        <title>SKESA: strategic k-mer extension for scrupulous assemblies.</title>
        <authorList>
            <person name="Souvorov A."/>
            <person name="Agarwala R."/>
            <person name="Lipman D.J."/>
        </authorList>
    </citation>
    <scope>NUCLEOTIDE SEQUENCE</scope>
    <source>
        <strain evidence="4">MISC063</strain>
    </source>
</reference>
<name>A0AAN5R858_RAOPL</name>
<keyword evidence="1" id="KW-0560">Oxidoreductase</keyword>
<dbReference type="SUPFAM" id="SSF54373">
    <property type="entry name" value="FAD-linked reductases, C-terminal domain"/>
    <property type="match status" value="1"/>
</dbReference>
<proteinExistence type="predicted"/>
<gene>
    <name evidence="4" type="ORF">I8Y23_001524</name>
</gene>
<reference evidence="4" key="2">
    <citation type="submission" date="2020-11" db="EMBL/GenBank/DDBJ databases">
        <authorList>
            <consortium name="NCBI Pathogen Detection Project"/>
        </authorList>
    </citation>
    <scope>NUCLEOTIDE SEQUENCE</scope>
    <source>
        <strain evidence="4">MISC063</strain>
    </source>
</reference>
<dbReference type="EMBL" id="DACSEA010000004">
    <property type="protein sequence ID" value="HAT1605233.1"/>
    <property type="molecule type" value="Genomic_DNA"/>
</dbReference>
<dbReference type="Pfam" id="PF01266">
    <property type="entry name" value="DAO"/>
    <property type="match status" value="1"/>
</dbReference>
<dbReference type="SUPFAM" id="SSF51905">
    <property type="entry name" value="FAD/NAD(P)-binding domain"/>
    <property type="match status" value="1"/>
</dbReference>
<feature type="transmembrane region" description="Helical" evidence="2">
    <location>
        <begin position="20"/>
        <end position="43"/>
    </location>
</feature>
<dbReference type="GO" id="GO:0005737">
    <property type="term" value="C:cytoplasm"/>
    <property type="evidence" value="ECO:0007669"/>
    <property type="project" value="TreeGrafter"/>
</dbReference>
<keyword evidence="2" id="KW-0472">Membrane</keyword>
<feature type="domain" description="FAD dependent oxidoreductase" evidence="3">
    <location>
        <begin position="25"/>
        <end position="363"/>
    </location>
</feature>
<comment type="caution">
    <text evidence="4">The sequence shown here is derived from an EMBL/GenBank/DDBJ whole genome shotgun (WGS) entry which is preliminary data.</text>
</comment>
<keyword evidence="2" id="KW-1133">Transmembrane helix</keyword>
<evidence type="ECO:0000313" key="5">
    <source>
        <dbReference type="Proteomes" id="UP000864422"/>
    </source>
</evidence>
<evidence type="ECO:0000313" key="4">
    <source>
        <dbReference type="EMBL" id="HAT1605233.1"/>
    </source>
</evidence>
<sequence length="389" mass="41710">MRRYPADPQPGRSLLLGDRAVNHGDVIVIGAGIVGAACAWQLAKRGQKVILLDDRQPGATAAGMGHLVCMDDDPAELALSAWSLARWRTLTPQMPERCAWRGCGTLWLAETSQELEIAREKQRRMAAYQVSSEMQTPSQLTQREPLLRAGLQGGLWVPGDGIVYAPEVARWFIADAGDNLTCLTEGAMEIAEPAVTLTCGKQLRAPAIVVACGLGANGLLGENWLRAKKGQLAISDRYGPLLHHQLVELGYGASAHGGGTSVAFNVQPRPTGQLLIGSSRQFDNSERQLDLPLLAQMLDRARHFLPALAGLNIIRCWSGFRAASEDGNPLIGPHPSRPGLWLALGHEGLGVTTAPASAELLVAQLLGERCPLAPDAWLPARLLKKEAIA</sequence>
<accession>A0AAN5R858</accession>
<dbReference type="PANTHER" id="PTHR13847">
    <property type="entry name" value="SARCOSINE DEHYDROGENASE-RELATED"/>
    <property type="match status" value="1"/>
</dbReference>
<dbReference type="PANTHER" id="PTHR13847:SF287">
    <property type="entry name" value="FAD-DEPENDENT OXIDOREDUCTASE DOMAIN-CONTAINING PROTEIN 1"/>
    <property type="match status" value="1"/>
</dbReference>
<dbReference type="InterPro" id="IPR006076">
    <property type="entry name" value="FAD-dep_OxRdtase"/>
</dbReference>
<keyword evidence="2" id="KW-0812">Transmembrane</keyword>
<evidence type="ECO:0000256" key="2">
    <source>
        <dbReference type="SAM" id="Phobius"/>
    </source>
</evidence>
<dbReference type="GO" id="GO:0016491">
    <property type="term" value="F:oxidoreductase activity"/>
    <property type="evidence" value="ECO:0007669"/>
    <property type="project" value="UniProtKB-KW"/>
</dbReference>
<dbReference type="InterPro" id="IPR036188">
    <property type="entry name" value="FAD/NAD-bd_sf"/>
</dbReference>
<dbReference type="Proteomes" id="UP000864422">
    <property type="component" value="Unassembled WGS sequence"/>
</dbReference>
<dbReference type="AlphaFoldDB" id="A0AAN5R858"/>